<accession>A0AA38HAW3</accession>
<protein>
    <submittedName>
        <fullName evidence="2">Uncharacterized protein</fullName>
    </submittedName>
</protein>
<keyword evidence="3" id="KW-1185">Reference proteome</keyword>
<evidence type="ECO:0000313" key="3">
    <source>
        <dbReference type="Proteomes" id="UP001164286"/>
    </source>
</evidence>
<dbReference type="GeneID" id="77727898"/>
<feature type="region of interest" description="Disordered" evidence="1">
    <location>
        <begin position="191"/>
        <end position="276"/>
    </location>
</feature>
<reference evidence="2" key="1">
    <citation type="journal article" date="2022" name="G3 (Bethesda)">
        <title>High quality genome of the basidiomycete yeast Dioszegia hungarica PDD-24b-2 isolated from cloud water.</title>
        <authorList>
            <person name="Jarrige D."/>
            <person name="Haridas S."/>
            <person name="Bleykasten-Grosshans C."/>
            <person name="Joly M."/>
            <person name="Nadalig T."/>
            <person name="Sancelme M."/>
            <person name="Vuilleumier S."/>
            <person name="Grigoriev I.V."/>
            <person name="Amato P."/>
            <person name="Bringel F."/>
        </authorList>
    </citation>
    <scope>NUCLEOTIDE SEQUENCE</scope>
    <source>
        <strain evidence="2">PDD-24b-2</strain>
    </source>
</reference>
<organism evidence="2 3">
    <name type="scientific">Dioszegia hungarica</name>
    <dbReference type="NCBI Taxonomy" id="4972"/>
    <lineage>
        <taxon>Eukaryota</taxon>
        <taxon>Fungi</taxon>
        <taxon>Dikarya</taxon>
        <taxon>Basidiomycota</taxon>
        <taxon>Agaricomycotina</taxon>
        <taxon>Tremellomycetes</taxon>
        <taxon>Tremellales</taxon>
        <taxon>Bulleribasidiaceae</taxon>
        <taxon>Dioszegia</taxon>
    </lineage>
</organism>
<sequence length="346" mass="35803">MSISLPNGTLLATPAAQTQYTAAVTRILHLSSFPAELKTRDLQAMFKEYEGEKGGFRIKWVDDVNALVVFVDAGVAKRAYLNFLLYPPMAFPAPAKIRPYDRPDAAQIIQTLTARTMGHRSSMSNAISTSGGLHTVQPGQPSIDGLPGFHSRAMSMSNGMNPSSATSSAPTIPGTIGGGMGAFAFPKSGTGRPMSGLASRTQVATGAGHGRSGSGSASFSRQAGSGLGALNFGGSRLPTHAESLDSPARPSAPFPVRRTTKEMEQSRSNESSDTSTEAIVVMDHAPLSGGVPLGLGLGADPIPGGGSGFGQWKMPSKAGGGARRESMSAEKAMREVEKALAGVEAR</sequence>
<dbReference type="EMBL" id="JAKWFO010000005">
    <property type="protein sequence ID" value="KAI9636004.1"/>
    <property type="molecule type" value="Genomic_DNA"/>
</dbReference>
<evidence type="ECO:0000256" key="1">
    <source>
        <dbReference type="SAM" id="MobiDB-lite"/>
    </source>
</evidence>
<dbReference type="Proteomes" id="UP001164286">
    <property type="component" value="Unassembled WGS sequence"/>
</dbReference>
<feature type="compositionally biased region" description="Low complexity" evidence="1">
    <location>
        <begin position="214"/>
        <end position="224"/>
    </location>
</feature>
<dbReference type="RefSeq" id="XP_052945781.1">
    <property type="nucleotide sequence ID" value="XM_053088693.1"/>
</dbReference>
<proteinExistence type="predicted"/>
<comment type="caution">
    <text evidence="2">The sequence shown here is derived from an EMBL/GenBank/DDBJ whole genome shotgun (WGS) entry which is preliminary data.</text>
</comment>
<dbReference type="InterPro" id="IPR012677">
    <property type="entry name" value="Nucleotide-bd_a/b_plait_sf"/>
</dbReference>
<dbReference type="AlphaFoldDB" id="A0AA38HAW3"/>
<name>A0AA38HAW3_9TREE</name>
<evidence type="ECO:0000313" key="2">
    <source>
        <dbReference type="EMBL" id="KAI9636004.1"/>
    </source>
</evidence>
<gene>
    <name evidence="2" type="ORF">MKK02DRAFT_33300</name>
</gene>
<dbReference type="Gene3D" id="3.30.70.330">
    <property type="match status" value="1"/>
</dbReference>